<dbReference type="InterPro" id="IPR013096">
    <property type="entry name" value="Cupin_2"/>
</dbReference>
<dbReference type="AlphaFoldDB" id="Q7UEK0"/>
<keyword evidence="2" id="KW-0548">Nucleotidyltransferase</keyword>
<dbReference type="GO" id="GO:0004476">
    <property type="term" value="F:mannose-6-phosphate isomerase activity"/>
    <property type="evidence" value="ECO:0007669"/>
    <property type="project" value="UniProtKB-EC"/>
</dbReference>
<keyword evidence="2" id="KW-0808">Transferase</keyword>
<evidence type="ECO:0000313" key="2">
    <source>
        <dbReference type="EMBL" id="CAD79035.1"/>
    </source>
</evidence>
<feature type="domain" description="Cupin type-2" evidence="1">
    <location>
        <begin position="62"/>
        <end position="127"/>
    </location>
</feature>
<dbReference type="InterPro" id="IPR014710">
    <property type="entry name" value="RmlC-like_jellyroll"/>
</dbReference>
<reference evidence="2 3" key="1">
    <citation type="journal article" date="2003" name="Proc. Natl. Acad. Sci. U.S.A.">
        <title>Complete genome sequence of the marine planctomycete Pirellula sp. strain 1.</title>
        <authorList>
            <person name="Gloeckner F.O."/>
            <person name="Kube M."/>
            <person name="Bauer M."/>
            <person name="Teeling H."/>
            <person name="Lombardot T."/>
            <person name="Ludwig W."/>
            <person name="Gade D."/>
            <person name="Beck A."/>
            <person name="Borzym K."/>
            <person name="Heitmann K."/>
            <person name="Rabus R."/>
            <person name="Schlesner H."/>
            <person name="Amann R."/>
            <person name="Reinhardt R."/>
        </authorList>
    </citation>
    <scope>NUCLEOTIDE SEQUENCE [LARGE SCALE GENOMIC DNA]</scope>
    <source>
        <strain evidence="3">DSM 10527 / NCIMB 13988 / SH1</strain>
    </source>
</reference>
<dbReference type="STRING" id="243090.RB11291"/>
<dbReference type="OrthoDB" id="122936at2"/>
<proteinExistence type="predicted"/>
<dbReference type="EC" id="2.7.7.13" evidence="2"/>
<evidence type="ECO:0000313" key="3">
    <source>
        <dbReference type="Proteomes" id="UP000001025"/>
    </source>
</evidence>
<dbReference type="eggNOG" id="COG0662">
    <property type="taxonomic scope" value="Bacteria"/>
</dbReference>
<sequence>MLSATPMNWRLVMKGDAVTENAIGREPKILHRSDWASHDQLWKGDVQGKDIGTEVTVLFYCTDEIGAGPLWHVHPYDEIFIVRNGNALFTIGDKKIEATAGDILLGPANVPHKYHNVGPGSLETTDIHVSESWIQTDLDDPELMAE</sequence>
<evidence type="ECO:0000259" key="1">
    <source>
        <dbReference type="Pfam" id="PF07883"/>
    </source>
</evidence>
<dbReference type="InParanoid" id="Q7UEK0"/>
<gene>
    <name evidence="2" type="ordered locus">RB11291</name>
</gene>
<dbReference type="GO" id="GO:0004475">
    <property type="term" value="F:mannose-1-phosphate guanylyltransferase (GTP) activity"/>
    <property type="evidence" value="ECO:0007669"/>
    <property type="project" value="UniProtKB-EC"/>
</dbReference>
<dbReference type="Proteomes" id="UP000001025">
    <property type="component" value="Chromosome"/>
</dbReference>
<organism evidence="2 3">
    <name type="scientific">Rhodopirellula baltica (strain DSM 10527 / NCIMB 13988 / SH1)</name>
    <dbReference type="NCBI Taxonomy" id="243090"/>
    <lineage>
        <taxon>Bacteria</taxon>
        <taxon>Pseudomonadati</taxon>
        <taxon>Planctomycetota</taxon>
        <taxon>Planctomycetia</taxon>
        <taxon>Pirellulales</taxon>
        <taxon>Pirellulaceae</taxon>
        <taxon>Rhodopirellula</taxon>
    </lineage>
</organism>
<dbReference type="KEGG" id="rba:RB11291"/>
<dbReference type="InterPro" id="IPR011051">
    <property type="entry name" value="RmlC_Cupin_sf"/>
</dbReference>
<dbReference type="Gene3D" id="2.60.120.10">
    <property type="entry name" value="Jelly Rolls"/>
    <property type="match status" value="1"/>
</dbReference>
<accession>Q7UEK0</accession>
<dbReference type="EMBL" id="BX294153">
    <property type="protein sequence ID" value="CAD79035.1"/>
    <property type="molecule type" value="Genomic_DNA"/>
</dbReference>
<protein>
    <submittedName>
        <fullName evidence="2">Similar to mannose-6-phosphate isomerase/mannose-1-phosphate guanylyl transferase</fullName>
        <ecNumber evidence="2">2.7.7.13</ecNumber>
        <ecNumber evidence="2">5.3.1.8</ecNumber>
    </submittedName>
</protein>
<dbReference type="HOGENOM" id="CLU_155086_0_0_0"/>
<dbReference type="EC" id="5.3.1.8" evidence="2"/>
<name>Q7UEK0_RHOBA</name>
<dbReference type="PATRIC" id="fig|243090.15.peg.5475"/>
<dbReference type="EnsemblBacteria" id="CAD79035">
    <property type="protein sequence ID" value="CAD79035"/>
    <property type="gene ID" value="RB11291"/>
</dbReference>
<dbReference type="SUPFAM" id="SSF51182">
    <property type="entry name" value="RmlC-like cupins"/>
    <property type="match status" value="1"/>
</dbReference>
<keyword evidence="3" id="KW-1185">Reference proteome</keyword>
<dbReference type="Pfam" id="PF07883">
    <property type="entry name" value="Cupin_2"/>
    <property type="match status" value="1"/>
</dbReference>
<keyword evidence="2" id="KW-0413">Isomerase</keyword>